<keyword evidence="2" id="KW-1185">Reference proteome</keyword>
<dbReference type="OrthoDB" id="7345433at2"/>
<dbReference type="Proteomes" id="UP000321058">
    <property type="component" value="Unassembled WGS sequence"/>
</dbReference>
<evidence type="ECO:0008006" key="3">
    <source>
        <dbReference type="Google" id="ProtNLM"/>
    </source>
</evidence>
<accession>A0A512NQR0</accession>
<reference evidence="1 2" key="1">
    <citation type="submission" date="2019-07" db="EMBL/GenBank/DDBJ databases">
        <title>Whole genome shotgun sequence of Reyranella soli NBRC 108950.</title>
        <authorList>
            <person name="Hosoyama A."/>
            <person name="Uohara A."/>
            <person name="Ohji S."/>
            <person name="Ichikawa N."/>
        </authorList>
    </citation>
    <scope>NUCLEOTIDE SEQUENCE [LARGE SCALE GENOMIC DNA]</scope>
    <source>
        <strain evidence="1 2">NBRC 108950</strain>
    </source>
</reference>
<evidence type="ECO:0000313" key="2">
    <source>
        <dbReference type="Proteomes" id="UP000321058"/>
    </source>
</evidence>
<evidence type="ECO:0000313" key="1">
    <source>
        <dbReference type="EMBL" id="GEP61286.1"/>
    </source>
</evidence>
<sequence>MLVRKRHPTAADLGLTAEEARLLRPLSTPWRIQEFLVGLSANFEDQGDTLRSVRGVLRHRRAHCIEAAFTAACALWLHGEPPLLMDLVAKGDSDHVIALFRRNGCWGAISKSNHVWLRWRDPVYRNLRELAMSYFHEYANDDRRKTLRTHSDAVDLRQFDIEDWVTNEDDCWDVGAALDDAPHHRLITPAQTRTLMPRDDMEMRADDLVQYESADRKRARRY</sequence>
<protein>
    <recommendedName>
        <fullName evidence="3">Transglutaminase-like domain-containing protein</fullName>
    </recommendedName>
</protein>
<comment type="caution">
    <text evidence="1">The sequence shown here is derived from an EMBL/GenBank/DDBJ whole genome shotgun (WGS) entry which is preliminary data.</text>
</comment>
<organism evidence="1 2">
    <name type="scientific">Reyranella soli</name>
    <dbReference type="NCBI Taxonomy" id="1230389"/>
    <lineage>
        <taxon>Bacteria</taxon>
        <taxon>Pseudomonadati</taxon>
        <taxon>Pseudomonadota</taxon>
        <taxon>Alphaproteobacteria</taxon>
        <taxon>Hyphomicrobiales</taxon>
        <taxon>Reyranellaceae</taxon>
        <taxon>Reyranella</taxon>
    </lineage>
</organism>
<dbReference type="AlphaFoldDB" id="A0A512NQR0"/>
<name>A0A512NQR0_9HYPH</name>
<dbReference type="RefSeq" id="WP_147156599.1">
    <property type="nucleotide sequence ID" value="NZ_BKAJ01000212.1"/>
</dbReference>
<dbReference type="EMBL" id="BKAJ01000212">
    <property type="protein sequence ID" value="GEP61286.1"/>
    <property type="molecule type" value="Genomic_DNA"/>
</dbReference>
<gene>
    <name evidence="1" type="ORF">RSO01_84520</name>
</gene>
<proteinExistence type="predicted"/>